<keyword evidence="2 7" id="KW-1003">Cell membrane</keyword>
<name>A0A2V1IMK4_9BACT</name>
<feature type="transmembrane region" description="Helical" evidence="8">
    <location>
        <begin position="169"/>
        <end position="196"/>
    </location>
</feature>
<dbReference type="PANTHER" id="PTHR35806:SF1">
    <property type="entry name" value="OXALOACETATE DECARBOXYLASE BETA CHAIN 2"/>
    <property type="match status" value="1"/>
</dbReference>
<feature type="transmembrane region" description="Helical" evidence="8">
    <location>
        <begin position="23"/>
        <end position="41"/>
    </location>
</feature>
<comment type="caution">
    <text evidence="9">The sequence shown here is derived from an EMBL/GenBank/DDBJ whole genome shotgun (WGS) entry which is preliminary data.</text>
</comment>
<dbReference type="EMBL" id="PUEC01000016">
    <property type="protein sequence ID" value="PWB02029.1"/>
    <property type="molecule type" value="Genomic_DNA"/>
</dbReference>
<evidence type="ECO:0000256" key="2">
    <source>
        <dbReference type="ARBA" id="ARBA00022475"/>
    </source>
</evidence>
<feature type="transmembrane region" description="Helical" evidence="8">
    <location>
        <begin position="263"/>
        <end position="279"/>
    </location>
</feature>
<dbReference type="GO" id="GO:0016829">
    <property type="term" value="F:lyase activity"/>
    <property type="evidence" value="ECO:0007669"/>
    <property type="project" value="InterPro"/>
</dbReference>
<dbReference type="GO" id="GO:0005886">
    <property type="term" value="C:plasma membrane"/>
    <property type="evidence" value="ECO:0007669"/>
    <property type="project" value="UniProtKB-SubCell"/>
</dbReference>
<keyword evidence="7" id="KW-0739">Sodium transport</keyword>
<feature type="transmembrane region" description="Helical" evidence="8">
    <location>
        <begin position="48"/>
        <end position="64"/>
    </location>
</feature>
<evidence type="ECO:0000256" key="6">
    <source>
        <dbReference type="ARBA" id="ARBA00023136"/>
    </source>
</evidence>
<dbReference type="RefSeq" id="WP_107032409.1">
    <property type="nucleotide sequence ID" value="NZ_CAJSYL010000018.1"/>
</dbReference>
<feature type="transmembrane region" description="Helical" evidence="8">
    <location>
        <begin position="291"/>
        <end position="312"/>
    </location>
</feature>
<dbReference type="NCBIfam" id="TIGR01109">
    <property type="entry name" value="Na_pump_decarbB"/>
    <property type="match status" value="1"/>
</dbReference>
<evidence type="ECO:0000313" key="10">
    <source>
        <dbReference type="Proteomes" id="UP000244905"/>
    </source>
</evidence>
<feature type="transmembrane region" description="Helical" evidence="8">
    <location>
        <begin position="84"/>
        <end position="104"/>
    </location>
</feature>
<keyword evidence="6 7" id="KW-0472">Membrane</keyword>
<sequence>MFSEFLTQNLQEFWHLTGFYNATWQHLVMLVVGLFFIWLAIKKNFEPMLLVPIGFGILIGNVPFNTTAGLEIGIYEEGSVLNILYNGVSAGWYPPLIFLGIGAMTDFSALIANPKLMLIGAAAQFGIFGAYMVALLLGFAPDQAGALAIIGGADGPTAIFLSSKLAPNLMGAIAVSAYSYMALVPVIQPPLMRLLTTKNERLIKMKPARAVSQNEKIIFPIVGLILTCFVVPSGLPLLGMLFFGNLLRECGVTNRLAKTASNALTDIVTILLGMTVGASTQASEFLTSETICIFLLGFMAFIIASASGVIFVKLFNLVLPKSKKINPLIGNAGVSAVPMSARISNNLGLEYDPSNYLLMHAMGPNVAGVIGSAVAAGVLLGFLA</sequence>
<dbReference type="GO" id="GO:0006814">
    <property type="term" value="P:sodium ion transport"/>
    <property type="evidence" value="ECO:0007669"/>
    <property type="project" value="UniProtKB-UniRule"/>
</dbReference>
<keyword evidence="7" id="KW-0915">Sodium</keyword>
<dbReference type="PANTHER" id="PTHR35806">
    <property type="entry name" value="OXALOACETATE DECARBOXYLASE BETA CHAIN 2"/>
    <property type="match status" value="1"/>
</dbReference>
<evidence type="ECO:0000256" key="7">
    <source>
        <dbReference type="PIRNR" id="PIRNR015658"/>
    </source>
</evidence>
<evidence type="ECO:0000256" key="3">
    <source>
        <dbReference type="ARBA" id="ARBA00022692"/>
    </source>
</evidence>
<evidence type="ECO:0000256" key="4">
    <source>
        <dbReference type="ARBA" id="ARBA00022967"/>
    </source>
</evidence>
<dbReference type="PIRSF" id="PIRSF015658">
    <property type="entry name" value="MmdB_OadB"/>
    <property type="match status" value="1"/>
</dbReference>
<proteinExistence type="predicted"/>
<organism evidence="9 10">
    <name type="scientific">Duncaniella muris</name>
    <dbReference type="NCBI Taxonomy" id="2094150"/>
    <lineage>
        <taxon>Bacteria</taxon>
        <taxon>Pseudomonadati</taxon>
        <taxon>Bacteroidota</taxon>
        <taxon>Bacteroidia</taxon>
        <taxon>Bacteroidales</taxon>
        <taxon>Muribaculaceae</taxon>
        <taxon>Duncaniella</taxon>
    </lineage>
</organism>
<dbReference type="AlphaFoldDB" id="A0A2V1IMK4"/>
<feature type="transmembrane region" description="Helical" evidence="8">
    <location>
        <begin position="217"/>
        <end position="243"/>
    </location>
</feature>
<keyword evidence="3 8" id="KW-0812">Transmembrane</keyword>
<protein>
    <submittedName>
        <fullName evidence="9">Sodium ion-translocating decarboxylase subunit beta</fullName>
    </submittedName>
</protein>
<evidence type="ECO:0000256" key="8">
    <source>
        <dbReference type="SAM" id="Phobius"/>
    </source>
</evidence>
<reference evidence="10" key="1">
    <citation type="submission" date="2018-02" db="EMBL/GenBank/DDBJ databases">
        <authorList>
            <person name="Clavel T."/>
            <person name="Strowig T."/>
        </authorList>
    </citation>
    <scope>NUCLEOTIDE SEQUENCE [LARGE SCALE GENOMIC DNA]</scope>
    <source>
        <strain evidence="10">DSM 103720</strain>
    </source>
</reference>
<accession>A0A2V1IMK4</accession>
<feature type="transmembrane region" description="Helical" evidence="8">
    <location>
        <begin position="362"/>
        <end position="383"/>
    </location>
</feature>
<dbReference type="GeneID" id="82526272"/>
<keyword evidence="4" id="KW-1278">Translocase</keyword>
<keyword evidence="5 8" id="KW-1133">Transmembrane helix</keyword>
<comment type="subcellular location">
    <subcellularLocation>
        <location evidence="1">Cell membrane</location>
        <topology evidence="1">Multi-pass membrane protein</topology>
    </subcellularLocation>
</comment>
<keyword evidence="7" id="KW-0406">Ion transport</keyword>
<gene>
    <name evidence="9" type="ORF">C5O23_07930</name>
</gene>
<evidence type="ECO:0000313" key="9">
    <source>
        <dbReference type="EMBL" id="PWB02029.1"/>
    </source>
</evidence>
<feature type="transmembrane region" description="Helical" evidence="8">
    <location>
        <begin position="116"/>
        <end position="139"/>
    </location>
</feature>
<dbReference type="Proteomes" id="UP000244905">
    <property type="component" value="Unassembled WGS sequence"/>
</dbReference>
<keyword evidence="10" id="KW-1185">Reference proteome</keyword>
<evidence type="ECO:0000256" key="1">
    <source>
        <dbReference type="ARBA" id="ARBA00004651"/>
    </source>
</evidence>
<dbReference type="InterPro" id="IPR005661">
    <property type="entry name" value="OadB_MmdB"/>
</dbReference>
<evidence type="ECO:0000256" key="5">
    <source>
        <dbReference type="ARBA" id="ARBA00022989"/>
    </source>
</evidence>
<keyword evidence="7" id="KW-0813">Transport</keyword>
<dbReference type="Pfam" id="PF03977">
    <property type="entry name" value="OAD_beta"/>
    <property type="match status" value="1"/>
</dbReference>